<dbReference type="EMBL" id="CABIJS010000694">
    <property type="protein sequence ID" value="VUZ55531.1"/>
    <property type="molecule type" value="Genomic_DNA"/>
</dbReference>
<proteinExistence type="predicted"/>
<evidence type="ECO:0000313" key="1">
    <source>
        <dbReference type="EMBL" id="VUZ55531.1"/>
    </source>
</evidence>
<dbReference type="AlphaFoldDB" id="A0A564Z7P6"/>
<organism evidence="1 2">
    <name type="scientific">Hymenolepis diminuta</name>
    <name type="common">Rat tapeworm</name>
    <dbReference type="NCBI Taxonomy" id="6216"/>
    <lineage>
        <taxon>Eukaryota</taxon>
        <taxon>Metazoa</taxon>
        <taxon>Spiralia</taxon>
        <taxon>Lophotrochozoa</taxon>
        <taxon>Platyhelminthes</taxon>
        <taxon>Cestoda</taxon>
        <taxon>Eucestoda</taxon>
        <taxon>Cyclophyllidea</taxon>
        <taxon>Hymenolepididae</taxon>
        <taxon>Hymenolepis</taxon>
    </lineage>
</organism>
<dbReference type="Proteomes" id="UP000321570">
    <property type="component" value="Unassembled WGS sequence"/>
</dbReference>
<sequence length="60" mass="6594">MFSNGLTQVTHIYIFVSHTKTMYACQLSAPTLPAHLLSLSIPLSVTRFKLVVVALTTFLA</sequence>
<evidence type="ECO:0000313" key="2">
    <source>
        <dbReference type="Proteomes" id="UP000321570"/>
    </source>
</evidence>
<name>A0A564Z7P6_HYMDI</name>
<keyword evidence="2" id="KW-1185">Reference proteome</keyword>
<reference evidence="1 2" key="1">
    <citation type="submission" date="2019-07" db="EMBL/GenBank/DDBJ databases">
        <authorList>
            <person name="Jastrzebski P J."/>
            <person name="Paukszto L."/>
            <person name="Jastrzebski P J."/>
        </authorList>
    </citation>
    <scope>NUCLEOTIDE SEQUENCE [LARGE SCALE GENOMIC DNA]</scope>
    <source>
        <strain evidence="1 2">WMS-il1</strain>
    </source>
</reference>
<accession>A0A564Z7P6</accession>
<gene>
    <name evidence="1" type="ORF">WMSIL1_LOCUS13332</name>
</gene>
<protein>
    <submittedName>
        <fullName evidence="1">Uncharacterized protein</fullName>
    </submittedName>
</protein>